<evidence type="ECO:0000256" key="7">
    <source>
        <dbReference type="ARBA" id="ARBA00023180"/>
    </source>
</evidence>
<dbReference type="InParanoid" id="A0A673AJD7"/>
<dbReference type="SUPFAM" id="SSF49265">
    <property type="entry name" value="Fibronectin type III"/>
    <property type="match status" value="2"/>
</dbReference>
<dbReference type="Ensembl" id="ENSSORT00005030222.1">
    <property type="protein sequence ID" value="ENSSORP00005029389.1"/>
    <property type="gene ID" value="ENSSORG00005014023.1"/>
</dbReference>
<dbReference type="OrthoDB" id="8953415at2759"/>
<evidence type="ECO:0000256" key="1">
    <source>
        <dbReference type="ARBA" id="ARBA00004479"/>
    </source>
</evidence>
<dbReference type="AlphaFoldDB" id="A0A673AJD7"/>
<dbReference type="InterPro" id="IPR036116">
    <property type="entry name" value="FN3_sf"/>
</dbReference>
<sequence>MTRTLQSVGFFLIVCVFSTAGAQTAQDTLQQYISLTWANGMFPEICWLPPPEKPVQNGKYQICVSTKKDNITYSVDITSKKNCTNKKTIMSGGFVQFFVNTSCSERKNKPAVINYNDPDLVKTSDCVIHSSSLTHCSWQPAPDAPPDLSFFYTLADESGNSLDISPIQECPSYTRTNKIRTGCNLKMKTSESINYLLNGTVHNKPVRNTYRITTLHVKPPPPNWTVTKTANEFNISWIPPDLFRPSDWNFFIKYTRCDQPPIEEKMPEESYWILKRESSCQYRISIRAETNADRGGTEWSQEKIFDADTNLLLFAAIIIPLGLAVVVVLTLVCCRKNKENLFPKVPVPRDLLSDISENNNKITVGNLYCPEKEEEDCKITLVIDPQINQLDS</sequence>
<name>A0A673AJD7_9TELE</name>
<dbReference type="GO" id="GO:0009897">
    <property type="term" value="C:external side of plasma membrane"/>
    <property type="evidence" value="ECO:0007669"/>
    <property type="project" value="TreeGrafter"/>
</dbReference>
<reference evidence="11" key="3">
    <citation type="submission" date="2025-09" db="UniProtKB">
        <authorList>
            <consortium name="Ensembl"/>
        </authorList>
    </citation>
    <scope>IDENTIFICATION</scope>
</reference>
<keyword evidence="6" id="KW-0675">Receptor</keyword>
<evidence type="ECO:0000256" key="3">
    <source>
        <dbReference type="ARBA" id="ARBA00022729"/>
    </source>
</evidence>
<evidence type="ECO:0000313" key="12">
    <source>
        <dbReference type="Proteomes" id="UP000472271"/>
    </source>
</evidence>
<evidence type="ECO:0000256" key="2">
    <source>
        <dbReference type="ARBA" id="ARBA00022692"/>
    </source>
</evidence>
<dbReference type="Proteomes" id="UP000472271">
    <property type="component" value="Chromosome 18"/>
</dbReference>
<accession>A0A673AJD7</accession>
<dbReference type="InterPro" id="IPR003961">
    <property type="entry name" value="FN3_dom"/>
</dbReference>
<dbReference type="InterPro" id="IPR015321">
    <property type="entry name" value="TypeI_recpt_CBD"/>
</dbReference>
<keyword evidence="5 8" id="KW-0472">Membrane</keyword>
<proteinExistence type="predicted"/>
<dbReference type="PANTHER" id="PTHR23037">
    <property type="entry name" value="CYTOKINE RECEPTOR"/>
    <property type="match status" value="1"/>
</dbReference>
<dbReference type="GeneID" id="115438259"/>
<evidence type="ECO:0000256" key="9">
    <source>
        <dbReference type="SAM" id="SignalP"/>
    </source>
</evidence>
<gene>
    <name evidence="11" type="primary">LOC115438259</name>
</gene>
<feature type="chain" id="PRO_5025332027" evidence="9">
    <location>
        <begin position="23"/>
        <end position="392"/>
    </location>
</feature>
<feature type="signal peptide" evidence="9">
    <location>
        <begin position="1"/>
        <end position="22"/>
    </location>
</feature>
<evidence type="ECO:0000256" key="8">
    <source>
        <dbReference type="SAM" id="Phobius"/>
    </source>
</evidence>
<evidence type="ECO:0000259" key="10">
    <source>
        <dbReference type="Pfam" id="PF09240"/>
    </source>
</evidence>
<reference evidence="11" key="2">
    <citation type="submission" date="2025-08" db="UniProtKB">
        <authorList>
            <consortium name="Ensembl"/>
        </authorList>
    </citation>
    <scope>IDENTIFICATION</scope>
</reference>
<reference evidence="11" key="1">
    <citation type="submission" date="2019-06" db="EMBL/GenBank/DDBJ databases">
        <authorList>
            <consortium name="Wellcome Sanger Institute Data Sharing"/>
        </authorList>
    </citation>
    <scope>NUCLEOTIDE SEQUENCE [LARGE SCALE GENOMIC DNA]</scope>
</reference>
<dbReference type="GO" id="GO:0004896">
    <property type="term" value="F:cytokine receptor activity"/>
    <property type="evidence" value="ECO:0007669"/>
    <property type="project" value="TreeGrafter"/>
</dbReference>
<comment type="subcellular location">
    <subcellularLocation>
        <location evidence="1">Membrane</location>
        <topology evidence="1">Single-pass type I membrane protein</topology>
    </subcellularLocation>
</comment>
<keyword evidence="12" id="KW-1185">Reference proteome</keyword>
<feature type="domain" description="Type I cytokine receptor cytokine-binding" evidence="10">
    <location>
        <begin position="125"/>
        <end position="212"/>
    </location>
</feature>
<organism evidence="11 12">
    <name type="scientific">Sphaeramia orbicularis</name>
    <name type="common">orbiculate cardinalfish</name>
    <dbReference type="NCBI Taxonomy" id="375764"/>
    <lineage>
        <taxon>Eukaryota</taxon>
        <taxon>Metazoa</taxon>
        <taxon>Chordata</taxon>
        <taxon>Craniata</taxon>
        <taxon>Vertebrata</taxon>
        <taxon>Euteleostomi</taxon>
        <taxon>Actinopterygii</taxon>
        <taxon>Neopterygii</taxon>
        <taxon>Teleostei</taxon>
        <taxon>Neoteleostei</taxon>
        <taxon>Acanthomorphata</taxon>
        <taxon>Gobiaria</taxon>
        <taxon>Kurtiformes</taxon>
        <taxon>Apogonoidei</taxon>
        <taxon>Apogonidae</taxon>
        <taxon>Apogoninae</taxon>
        <taxon>Sphaeramia</taxon>
    </lineage>
</organism>
<dbReference type="Pfam" id="PF09240">
    <property type="entry name" value="IL6Ra-bind"/>
    <property type="match status" value="1"/>
</dbReference>
<dbReference type="Gene3D" id="2.60.40.10">
    <property type="entry name" value="Immunoglobulins"/>
    <property type="match status" value="2"/>
</dbReference>
<dbReference type="PANTHER" id="PTHR23037:SF46">
    <property type="entry name" value="INTERLEUKIN 5 RECEPTOR SUBUNIT ALPHA"/>
    <property type="match status" value="1"/>
</dbReference>
<keyword evidence="2 8" id="KW-0812">Transmembrane</keyword>
<evidence type="ECO:0000256" key="4">
    <source>
        <dbReference type="ARBA" id="ARBA00022989"/>
    </source>
</evidence>
<dbReference type="RefSeq" id="XP_030017574.1">
    <property type="nucleotide sequence ID" value="XM_030161714.1"/>
</dbReference>
<evidence type="ECO:0000313" key="11">
    <source>
        <dbReference type="Ensembl" id="ENSSORP00005029389.1"/>
    </source>
</evidence>
<keyword evidence="3 9" id="KW-0732">Signal</keyword>
<evidence type="ECO:0000256" key="6">
    <source>
        <dbReference type="ARBA" id="ARBA00023170"/>
    </source>
</evidence>
<keyword evidence="4 8" id="KW-1133">Transmembrane helix</keyword>
<protein>
    <submittedName>
        <fullName evidence="11">Granulocyte-macrophage colony-stimulating factor receptor subunit alpha-like</fullName>
    </submittedName>
</protein>
<evidence type="ECO:0000256" key="5">
    <source>
        <dbReference type="ARBA" id="ARBA00023136"/>
    </source>
</evidence>
<keyword evidence="7" id="KW-0325">Glycoprotein</keyword>
<dbReference type="CDD" id="cd00063">
    <property type="entry name" value="FN3"/>
    <property type="match status" value="1"/>
</dbReference>
<dbReference type="InterPro" id="IPR013783">
    <property type="entry name" value="Ig-like_fold"/>
</dbReference>
<feature type="transmembrane region" description="Helical" evidence="8">
    <location>
        <begin position="311"/>
        <end position="334"/>
    </location>
</feature>